<dbReference type="AlphaFoldDB" id="A0A367FN22"/>
<dbReference type="InterPro" id="IPR000772">
    <property type="entry name" value="Ricin_B_lectin"/>
</dbReference>
<dbReference type="InterPro" id="IPR035992">
    <property type="entry name" value="Ricin_B-like_lectins"/>
</dbReference>
<organism evidence="3 4">
    <name type="scientific">Sphaerisporangium album</name>
    <dbReference type="NCBI Taxonomy" id="509200"/>
    <lineage>
        <taxon>Bacteria</taxon>
        <taxon>Bacillati</taxon>
        <taxon>Actinomycetota</taxon>
        <taxon>Actinomycetes</taxon>
        <taxon>Streptosporangiales</taxon>
        <taxon>Streptosporangiaceae</taxon>
        <taxon>Sphaerisporangium</taxon>
    </lineage>
</organism>
<feature type="region of interest" description="Disordered" evidence="1">
    <location>
        <begin position="16"/>
        <end position="57"/>
    </location>
</feature>
<comment type="caution">
    <text evidence="3">The sequence shown here is derived from an EMBL/GenBank/DDBJ whole genome shotgun (WGS) entry which is preliminary data.</text>
</comment>
<sequence>MTGCPTCGWTAFSNSTRTTSAAKAPFSTRPGSPARPRSCTAATAGRSPRPRATFTSTGTVTSAANNLCLNVTGTGNTSAVTIATCNGQTTQRWTRS</sequence>
<evidence type="ECO:0000313" key="4">
    <source>
        <dbReference type="Proteomes" id="UP000253094"/>
    </source>
</evidence>
<reference evidence="3 4" key="1">
    <citation type="submission" date="2018-06" db="EMBL/GenBank/DDBJ databases">
        <title>Sphaerisporangium craniellae sp. nov., isolated from a marine sponge in the South China Sea.</title>
        <authorList>
            <person name="Li L."/>
        </authorList>
    </citation>
    <scope>NUCLEOTIDE SEQUENCE [LARGE SCALE GENOMIC DNA]</scope>
    <source>
        <strain evidence="3 4">CCTCC AA 208026</strain>
    </source>
</reference>
<feature type="domain" description="Ricin B lectin" evidence="2">
    <location>
        <begin position="31"/>
        <end position="94"/>
    </location>
</feature>
<dbReference type="PROSITE" id="PS50231">
    <property type="entry name" value="RICIN_B_LECTIN"/>
    <property type="match status" value="1"/>
</dbReference>
<dbReference type="EMBL" id="QOIL01000004">
    <property type="protein sequence ID" value="RCG31793.1"/>
    <property type="molecule type" value="Genomic_DNA"/>
</dbReference>
<dbReference type="SUPFAM" id="SSF50370">
    <property type="entry name" value="Ricin B-like lectins"/>
    <property type="match status" value="1"/>
</dbReference>
<accession>A0A367FN22</accession>
<keyword evidence="4" id="KW-1185">Reference proteome</keyword>
<name>A0A367FN22_9ACTN</name>
<protein>
    <recommendedName>
        <fullName evidence="2">Ricin B lectin domain-containing protein</fullName>
    </recommendedName>
</protein>
<gene>
    <name evidence="3" type="ORF">DQ384_09695</name>
</gene>
<dbReference type="Proteomes" id="UP000253094">
    <property type="component" value="Unassembled WGS sequence"/>
</dbReference>
<evidence type="ECO:0000313" key="3">
    <source>
        <dbReference type="EMBL" id="RCG31793.1"/>
    </source>
</evidence>
<evidence type="ECO:0000259" key="2">
    <source>
        <dbReference type="Pfam" id="PF00652"/>
    </source>
</evidence>
<dbReference type="Pfam" id="PF00652">
    <property type="entry name" value="Ricin_B_lectin"/>
    <property type="match status" value="1"/>
</dbReference>
<evidence type="ECO:0000256" key="1">
    <source>
        <dbReference type="SAM" id="MobiDB-lite"/>
    </source>
</evidence>
<proteinExistence type="predicted"/>
<dbReference type="Gene3D" id="2.80.10.50">
    <property type="match status" value="1"/>
</dbReference>